<dbReference type="Pfam" id="PF01762">
    <property type="entry name" value="Galactosyl_T"/>
    <property type="match status" value="1"/>
</dbReference>
<comment type="caution">
    <text evidence="12">The sequence shown here is derived from an EMBL/GenBank/DDBJ whole genome shotgun (WGS) entry which is preliminary data.</text>
</comment>
<evidence type="ECO:0000256" key="11">
    <source>
        <dbReference type="SAM" id="MobiDB-lite"/>
    </source>
</evidence>
<evidence type="ECO:0000256" key="2">
    <source>
        <dbReference type="ARBA" id="ARBA00008661"/>
    </source>
</evidence>
<evidence type="ECO:0000256" key="10">
    <source>
        <dbReference type="RuleBase" id="RU363063"/>
    </source>
</evidence>
<dbReference type="GO" id="GO:0006493">
    <property type="term" value="P:protein O-linked glycosylation"/>
    <property type="evidence" value="ECO:0007669"/>
    <property type="project" value="TreeGrafter"/>
</dbReference>
<evidence type="ECO:0000313" key="12">
    <source>
        <dbReference type="EMBL" id="GFN88584.1"/>
    </source>
</evidence>
<keyword evidence="5 10" id="KW-0812">Transmembrane</keyword>
<dbReference type="EC" id="2.4.1.-" evidence="10"/>
<name>A0AAV3Z1Q6_9GAST</name>
<dbReference type="PANTHER" id="PTHR11214">
    <property type="entry name" value="BETA-1,3-N-ACETYLGLUCOSAMINYLTRANSFERASE"/>
    <property type="match status" value="1"/>
</dbReference>
<evidence type="ECO:0000256" key="6">
    <source>
        <dbReference type="ARBA" id="ARBA00022968"/>
    </source>
</evidence>
<comment type="similarity">
    <text evidence="2 10">Belongs to the glycosyltransferase 31 family.</text>
</comment>
<keyword evidence="13" id="KW-1185">Reference proteome</keyword>
<dbReference type="Gene3D" id="3.90.550.50">
    <property type="match status" value="1"/>
</dbReference>
<protein>
    <recommendedName>
        <fullName evidence="10">Hexosyltransferase</fullName>
        <ecNumber evidence="10">2.4.1.-</ecNumber>
    </recommendedName>
</protein>
<feature type="region of interest" description="Disordered" evidence="11">
    <location>
        <begin position="45"/>
        <end position="65"/>
    </location>
</feature>
<accession>A0AAV3Z1Q6</accession>
<keyword evidence="7 10" id="KW-1133">Transmembrane helix</keyword>
<evidence type="ECO:0000256" key="3">
    <source>
        <dbReference type="ARBA" id="ARBA00022676"/>
    </source>
</evidence>
<proteinExistence type="inferred from homology"/>
<dbReference type="GO" id="GO:0016758">
    <property type="term" value="F:hexosyltransferase activity"/>
    <property type="evidence" value="ECO:0007669"/>
    <property type="project" value="InterPro"/>
</dbReference>
<keyword evidence="3 10" id="KW-0328">Glycosyltransferase</keyword>
<keyword evidence="8 10" id="KW-0333">Golgi apparatus</keyword>
<keyword evidence="9 10" id="KW-0472">Membrane</keyword>
<evidence type="ECO:0000313" key="13">
    <source>
        <dbReference type="Proteomes" id="UP000735302"/>
    </source>
</evidence>
<organism evidence="12 13">
    <name type="scientific">Plakobranchus ocellatus</name>
    <dbReference type="NCBI Taxonomy" id="259542"/>
    <lineage>
        <taxon>Eukaryota</taxon>
        <taxon>Metazoa</taxon>
        <taxon>Spiralia</taxon>
        <taxon>Lophotrochozoa</taxon>
        <taxon>Mollusca</taxon>
        <taxon>Gastropoda</taxon>
        <taxon>Heterobranchia</taxon>
        <taxon>Euthyneura</taxon>
        <taxon>Panpulmonata</taxon>
        <taxon>Sacoglossa</taxon>
        <taxon>Placobranchoidea</taxon>
        <taxon>Plakobranchidae</taxon>
        <taxon>Plakobranchus</taxon>
    </lineage>
</organism>
<dbReference type="EMBL" id="BLXT01001860">
    <property type="protein sequence ID" value="GFN88584.1"/>
    <property type="molecule type" value="Genomic_DNA"/>
</dbReference>
<dbReference type="InterPro" id="IPR002659">
    <property type="entry name" value="Glyco_trans_31"/>
</dbReference>
<evidence type="ECO:0000256" key="7">
    <source>
        <dbReference type="ARBA" id="ARBA00022989"/>
    </source>
</evidence>
<reference evidence="12 13" key="1">
    <citation type="journal article" date="2021" name="Elife">
        <title>Chloroplast acquisition without the gene transfer in kleptoplastic sea slugs, Plakobranchus ocellatus.</title>
        <authorList>
            <person name="Maeda T."/>
            <person name="Takahashi S."/>
            <person name="Yoshida T."/>
            <person name="Shimamura S."/>
            <person name="Takaki Y."/>
            <person name="Nagai Y."/>
            <person name="Toyoda A."/>
            <person name="Suzuki Y."/>
            <person name="Arimoto A."/>
            <person name="Ishii H."/>
            <person name="Satoh N."/>
            <person name="Nishiyama T."/>
            <person name="Hasebe M."/>
            <person name="Maruyama T."/>
            <person name="Minagawa J."/>
            <person name="Obokata J."/>
            <person name="Shigenobu S."/>
        </authorList>
    </citation>
    <scope>NUCLEOTIDE SEQUENCE [LARGE SCALE GENOMIC DNA]</scope>
</reference>
<dbReference type="PANTHER" id="PTHR11214:SF364">
    <property type="entry name" value="HEXOSYLTRANSFERASE"/>
    <property type="match status" value="1"/>
</dbReference>
<dbReference type="GO" id="GO:0000139">
    <property type="term" value="C:Golgi membrane"/>
    <property type="evidence" value="ECO:0007669"/>
    <property type="project" value="UniProtKB-SubCell"/>
</dbReference>
<gene>
    <name evidence="12" type="ORF">PoB_001509000</name>
</gene>
<keyword evidence="6 10" id="KW-0735">Signal-anchor</keyword>
<evidence type="ECO:0000256" key="4">
    <source>
        <dbReference type="ARBA" id="ARBA00022679"/>
    </source>
</evidence>
<sequence length="410" mass="46908">MNIRGIVKVRSSLILTVVLLVNILCLMSITMQNMSTWRPRAGAIPTTKPSTMHDSNSNNNNNRYGQASAGAVVESSSKSQPRHSVTTAALNLTLNPAVLRKVNTMHQVLNQSRFADGTVYPAMRIGRYLMVHRELCSHVDRVHLVIIVHTAPANLGRRQRIRETFGKRSLFYPFNIRVAFLLGKTLNTTLERVLWMEHARYNDTVMGDFIDDYHNLTLKGVMGYRWVSQYCSNSEIVLKIDDDVFVNTYKLLYSFLPHMRGKPKSIFCNLWHKNTMPILRQGKWKVDNRLFSKMNTFPYDYCSGFVVLLSTDLMGPMHQAAMTTPFFWIDDVYLFGMLPSVVGGVTFYNYALDKNVALNDQKAINCTVTQGASCAIFGSIIADHNYWRYWQMISNLYVSGDWRVENKLIE</sequence>
<evidence type="ECO:0000256" key="9">
    <source>
        <dbReference type="ARBA" id="ARBA00023136"/>
    </source>
</evidence>
<feature type="transmembrane region" description="Helical" evidence="10">
    <location>
        <begin position="12"/>
        <end position="31"/>
    </location>
</feature>
<keyword evidence="4" id="KW-0808">Transferase</keyword>
<evidence type="ECO:0000256" key="1">
    <source>
        <dbReference type="ARBA" id="ARBA00004323"/>
    </source>
</evidence>
<comment type="subcellular location">
    <subcellularLocation>
        <location evidence="1 10">Golgi apparatus membrane</location>
        <topology evidence="1 10">Single-pass type II membrane protein</topology>
    </subcellularLocation>
</comment>
<dbReference type="Proteomes" id="UP000735302">
    <property type="component" value="Unassembled WGS sequence"/>
</dbReference>
<evidence type="ECO:0000256" key="8">
    <source>
        <dbReference type="ARBA" id="ARBA00023034"/>
    </source>
</evidence>
<evidence type="ECO:0000256" key="5">
    <source>
        <dbReference type="ARBA" id="ARBA00022692"/>
    </source>
</evidence>
<dbReference type="AlphaFoldDB" id="A0AAV3Z1Q6"/>